<protein>
    <recommendedName>
        <fullName evidence="2">Rhodanese domain-containing protein</fullName>
    </recommendedName>
</protein>
<dbReference type="RefSeq" id="WP_101185067.1">
    <property type="nucleotide sequence ID" value="NZ_CP031218.1"/>
</dbReference>
<proteinExistence type="predicted"/>
<evidence type="ECO:0000313" key="3">
    <source>
        <dbReference type="EMBL" id="PKI80522.1"/>
    </source>
</evidence>
<evidence type="ECO:0000313" key="4">
    <source>
        <dbReference type="Proteomes" id="UP000233248"/>
    </source>
</evidence>
<dbReference type="OrthoDB" id="5348967at2"/>
<organism evidence="3 4">
    <name type="scientific">Malaciobacter halophilus</name>
    <dbReference type="NCBI Taxonomy" id="197482"/>
    <lineage>
        <taxon>Bacteria</taxon>
        <taxon>Pseudomonadati</taxon>
        <taxon>Campylobacterota</taxon>
        <taxon>Epsilonproteobacteria</taxon>
        <taxon>Campylobacterales</taxon>
        <taxon>Arcobacteraceae</taxon>
        <taxon>Malaciobacter</taxon>
    </lineage>
</organism>
<dbReference type="SMART" id="SM00450">
    <property type="entry name" value="RHOD"/>
    <property type="match status" value="1"/>
</dbReference>
<dbReference type="PANTHER" id="PTHR44086:SF10">
    <property type="entry name" value="THIOSULFATE SULFURTRANSFERASE_RHODANESE-LIKE DOMAIN-CONTAINING PROTEIN 3"/>
    <property type="match status" value="1"/>
</dbReference>
<feature type="chain" id="PRO_5014981342" description="Rhodanese domain-containing protein" evidence="1">
    <location>
        <begin position="22"/>
        <end position="129"/>
    </location>
</feature>
<keyword evidence="1" id="KW-0732">Signal</keyword>
<evidence type="ECO:0000259" key="2">
    <source>
        <dbReference type="PROSITE" id="PS50206"/>
    </source>
</evidence>
<name>A0A2N1J218_9BACT</name>
<gene>
    <name evidence="3" type="ORF">CP960_08915</name>
</gene>
<dbReference type="KEGG" id="ahs:AHALO_2512"/>
<dbReference type="EMBL" id="NXIF01000033">
    <property type="protein sequence ID" value="PKI80522.1"/>
    <property type="molecule type" value="Genomic_DNA"/>
</dbReference>
<feature type="domain" description="Rhodanese" evidence="2">
    <location>
        <begin position="30"/>
        <end position="129"/>
    </location>
</feature>
<dbReference type="PANTHER" id="PTHR44086">
    <property type="entry name" value="THIOSULFATE SULFURTRANSFERASE RDL2, MITOCHONDRIAL-RELATED"/>
    <property type="match status" value="1"/>
</dbReference>
<sequence length="129" mass="14940">MKILLLLATFLPLLANTTSFIDTKTLQKYISKSAIIIDIRTKKEQKDEGLIPSSYKITYEGNSELEMKRWKYKLLKVIKSPNQSFALIDKDGTKAKNLAKELKKAGFKKVFYLKGGFNSWKKENRRVVY</sequence>
<dbReference type="Pfam" id="PF00581">
    <property type="entry name" value="Rhodanese"/>
    <property type="match status" value="1"/>
</dbReference>
<feature type="signal peptide" evidence="1">
    <location>
        <begin position="1"/>
        <end position="21"/>
    </location>
</feature>
<accession>A0A2N1J218</accession>
<dbReference type="PROSITE" id="PS50206">
    <property type="entry name" value="RHODANESE_3"/>
    <property type="match status" value="1"/>
</dbReference>
<reference evidence="3 4" key="1">
    <citation type="submission" date="2017-09" db="EMBL/GenBank/DDBJ databases">
        <title>Genomics of the genus Arcobacter.</title>
        <authorList>
            <person name="Perez-Cataluna A."/>
            <person name="Figueras M.J."/>
            <person name="Salas-Masso N."/>
        </authorList>
    </citation>
    <scope>NUCLEOTIDE SEQUENCE [LARGE SCALE GENOMIC DNA]</scope>
    <source>
        <strain evidence="3 4">DSM 18005</strain>
    </source>
</reference>
<keyword evidence="4" id="KW-1185">Reference proteome</keyword>
<dbReference type="InterPro" id="IPR036873">
    <property type="entry name" value="Rhodanese-like_dom_sf"/>
</dbReference>
<evidence type="ECO:0000256" key="1">
    <source>
        <dbReference type="SAM" id="SignalP"/>
    </source>
</evidence>
<dbReference type="InterPro" id="IPR001763">
    <property type="entry name" value="Rhodanese-like_dom"/>
</dbReference>
<dbReference type="Gene3D" id="3.40.250.10">
    <property type="entry name" value="Rhodanese-like domain"/>
    <property type="match status" value="1"/>
</dbReference>
<dbReference type="GO" id="GO:0004792">
    <property type="term" value="F:thiosulfate-cyanide sulfurtransferase activity"/>
    <property type="evidence" value="ECO:0007669"/>
    <property type="project" value="TreeGrafter"/>
</dbReference>
<comment type="caution">
    <text evidence="3">The sequence shown here is derived from an EMBL/GenBank/DDBJ whole genome shotgun (WGS) entry which is preliminary data.</text>
</comment>
<dbReference type="AlphaFoldDB" id="A0A2N1J218"/>
<dbReference type="CDD" id="cd00158">
    <property type="entry name" value="RHOD"/>
    <property type="match status" value="1"/>
</dbReference>
<dbReference type="SUPFAM" id="SSF52821">
    <property type="entry name" value="Rhodanese/Cell cycle control phosphatase"/>
    <property type="match status" value="1"/>
</dbReference>
<dbReference type="Proteomes" id="UP000233248">
    <property type="component" value="Unassembled WGS sequence"/>
</dbReference>